<dbReference type="Pfam" id="PF09954">
    <property type="entry name" value="DUF2188"/>
    <property type="match status" value="1"/>
</dbReference>
<dbReference type="Proteomes" id="UP000678243">
    <property type="component" value="Unassembled WGS sequence"/>
</dbReference>
<comment type="caution">
    <text evidence="1">The sequence shown here is derived from an EMBL/GenBank/DDBJ whole genome shotgun (WGS) entry which is preliminary data.</text>
</comment>
<sequence length="68" mass="7314">MAVSAVITRSKNGQWVNEAEGAPELSRSYTSRDEAIEEGEALASEHGVRHTVEISEPTGTIVDQDDDA</sequence>
<dbReference type="EMBL" id="JAGTUK010000003">
    <property type="protein sequence ID" value="MBS0024497.1"/>
    <property type="molecule type" value="Genomic_DNA"/>
</dbReference>
<accession>A0ABS5IQ64</accession>
<organism evidence="1 2">
    <name type="scientific">Microbacterium paraoxydans</name>
    <dbReference type="NCBI Taxonomy" id="199592"/>
    <lineage>
        <taxon>Bacteria</taxon>
        <taxon>Bacillati</taxon>
        <taxon>Actinomycetota</taxon>
        <taxon>Actinomycetes</taxon>
        <taxon>Micrococcales</taxon>
        <taxon>Microbacteriaceae</taxon>
        <taxon>Microbacterium</taxon>
    </lineage>
</organism>
<dbReference type="InterPro" id="IPR018691">
    <property type="entry name" value="DUF2188"/>
</dbReference>
<dbReference type="RefSeq" id="WP_211543466.1">
    <property type="nucleotide sequence ID" value="NZ_CBDREF010000003.1"/>
</dbReference>
<gene>
    <name evidence="1" type="ORF">KE274_10290</name>
</gene>
<evidence type="ECO:0000313" key="2">
    <source>
        <dbReference type="Proteomes" id="UP000678243"/>
    </source>
</evidence>
<reference evidence="1 2" key="1">
    <citation type="submission" date="2021-04" db="EMBL/GenBank/DDBJ databases">
        <title>Whole genome analysis of root endophytic bacterium Microbacterium paraoxydans ku-mp colonizing RP-bio226 rice variety.</title>
        <authorList>
            <person name="Ulaganathan K."/>
            <person name="Latha B."/>
        </authorList>
    </citation>
    <scope>NUCLEOTIDE SEQUENCE [LARGE SCALE GENOMIC DNA]</scope>
    <source>
        <strain evidence="2">ku-mp</strain>
    </source>
</reference>
<proteinExistence type="predicted"/>
<protein>
    <submittedName>
        <fullName evidence="1">DUF2188 domain-containing protein</fullName>
    </submittedName>
</protein>
<keyword evidence="2" id="KW-1185">Reference proteome</keyword>
<name>A0ABS5IQ64_9MICO</name>
<evidence type="ECO:0000313" key="1">
    <source>
        <dbReference type="EMBL" id="MBS0024497.1"/>
    </source>
</evidence>